<protein>
    <submittedName>
        <fullName evidence="3">Uncharacterized protein</fullName>
    </submittedName>
</protein>
<dbReference type="AlphaFoldDB" id="A0A4S9SRR4"/>
<gene>
    <name evidence="3" type="ORF">D6C90_10248</name>
</gene>
<feature type="region of interest" description="Disordered" evidence="1">
    <location>
        <begin position="274"/>
        <end position="323"/>
    </location>
</feature>
<evidence type="ECO:0000313" key="4">
    <source>
        <dbReference type="Proteomes" id="UP000310121"/>
    </source>
</evidence>
<name>A0A4S9SRR4_AURPU</name>
<feature type="region of interest" description="Disordered" evidence="1">
    <location>
        <begin position="25"/>
        <end position="124"/>
    </location>
</feature>
<feature type="compositionally biased region" description="Low complexity" evidence="1">
    <location>
        <begin position="305"/>
        <end position="323"/>
    </location>
</feature>
<keyword evidence="2" id="KW-1133">Transmembrane helix</keyword>
<feature type="compositionally biased region" description="Basic and acidic residues" evidence="1">
    <location>
        <begin position="70"/>
        <end position="79"/>
    </location>
</feature>
<keyword evidence="2" id="KW-0812">Transmembrane</keyword>
<sequence length="367" mass="41868">MEDPLVVPDSLDFHAECRAVEFKPIFRTRRDIHNHEPCQRKNITDNPGRLTEGNDRFEQHDEGNSDGDDNEHGDQSNADREDDSDEEDDSDIDSDWDGSDGTDDGNDDSSDYGSEDDYPSENDSKHTYRKWIDYEPCLIPYFHLAAPQNKRELAIHKRKIWCQQFGIFCTLNAVMWCVAKSVPDCELSVTWKGLWMSHFSIGPPVCVIAMNVSYKMAGLFDPYPTLFAIMENPEYRPTLQILNRHPHRRAQVPNNSGSWSPRCHWLEDLEDSLYSDDEESDTDEDDSENYNSDDSYHSENDSSEDSQLPSSSSPSNPAAQTSTTTTSSTLLVTIAHSFCSLLSCGMLLPLLLISPFLWISKIYFHIW</sequence>
<feature type="transmembrane region" description="Helical" evidence="2">
    <location>
        <begin position="330"/>
        <end position="359"/>
    </location>
</feature>
<evidence type="ECO:0000313" key="3">
    <source>
        <dbReference type="EMBL" id="THZ13892.1"/>
    </source>
</evidence>
<evidence type="ECO:0000256" key="2">
    <source>
        <dbReference type="SAM" id="Phobius"/>
    </source>
</evidence>
<organism evidence="3 4">
    <name type="scientific">Aureobasidium pullulans</name>
    <name type="common">Black yeast</name>
    <name type="synonym">Pullularia pullulans</name>
    <dbReference type="NCBI Taxonomy" id="5580"/>
    <lineage>
        <taxon>Eukaryota</taxon>
        <taxon>Fungi</taxon>
        <taxon>Dikarya</taxon>
        <taxon>Ascomycota</taxon>
        <taxon>Pezizomycotina</taxon>
        <taxon>Dothideomycetes</taxon>
        <taxon>Dothideomycetidae</taxon>
        <taxon>Dothideales</taxon>
        <taxon>Saccotheciaceae</taxon>
        <taxon>Aureobasidium</taxon>
    </lineage>
</organism>
<reference evidence="3 4" key="1">
    <citation type="submission" date="2018-10" db="EMBL/GenBank/DDBJ databases">
        <title>Fifty Aureobasidium pullulans genomes reveal a recombining polyextremotolerant generalist.</title>
        <authorList>
            <person name="Gostincar C."/>
            <person name="Turk M."/>
            <person name="Zajc J."/>
            <person name="Gunde-Cimerman N."/>
        </authorList>
    </citation>
    <scope>NUCLEOTIDE SEQUENCE [LARGE SCALE GENOMIC DNA]</scope>
    <source>
        <strain evidence="3 4">EXF-3844</strain>
    </source>
</reference>
<comment type="caution">
    <text evidence="3">The sequence shown here is derived from an EMBL/GenBank/DDBJ whole genome shotgun (WGS) entry which is preliminary data.</text>
</comment>
<feature type="compositionally biased region" description="Acidic residues" evidence="1">
    <location>
        <begin position="274"/>
        <end position="288"/>
    </location>
</feature>
<dbReference type="Proteomes" id="UP000310121">
    <property type="component" value="Unassembled WGS sequence"/>
</dbReference>
<proteinExistence type="predicted"/>
<keyword evidence="2" id="KW-0472">Membrane</keyword>
<feature type="compositionally biased region" description="Basic and acidic residues" evidence="1">
    <location>
        <begin position="52"/>
        <end position="63"/>
    </location>
</feature>
<accession>A0A4S9SRR4</accession>
<feature type="compositionally biased region" description="Basic and acidic residues" evidence="1">
    <location>
        <begin position="28"/>
        <end position="43"/>
    </location>
</feature>
<evidence type="ECO:0000256" key="1">
    <source>
        <dbReference type="SAM" id="MobiDB-lite"/>
    </source>
</evidence>
<feature type="compositionally biased region" description="Acidic residues" evidence="1">
    <location>
        <begin position="80"/>
        <end position="120"/>
    </location>
</feature>
<dbReference type="EMBL" id="QZBN01002037">
    <property type="protein sequence ID" value="THZ13892.1"/>
    <property type="molecule type" value="Genomic_DNA"/>
</dbReference>